<dbReference type="Pfam" id="PF13649">
    <property type="entry name" value="Methyltransf_25"/>
    <property type="match status" value="1"/>
</dbReference>
<dbReference type="PANTHER" id="PTHR44942">
    <property type="entry name" value="METHYLTRANSF_11 DOMAIN-CONTAINING PROTEIN"/>
    <property type="match status" value="1"/>
</dbReference>
<dbReference type="Proteomes" id="UP001201262">
    <property type="component" value="Unassembled WGS sequence"/>
</dbReference>
<dbReference type="GO" id="GO:0008168">
    <property type="term" value="F:methyltransferase activity"/>
    <property type="evidence" value="ECO:0007669"/>
    <property type="project" value="UniProtKB-KW"/>
</dbReference>
<sequence length="249" mass="27569">MSFAHHSYAAFRPIYPAELYQAVLGYHQGTHKAQHRLAVDLGTGHGLVARELSPHFDHVIGSDPSAGMVAQSQKLSGQYSNVNFFQAPAESLPTIKAQEVYLATGAQSAHWFNYPKLWPELARFVPAGGSSVLGLQGPRPGLVPKGKRGRGIVQDKLHAVLPPSSDWGEWPQHALHRRQDDAWRHGGQKFADRARRGPEGNGRGDIIDEMMDEARDVEPALRESNEKPWKEIQVDVEWGSALILARRLA</sequence>
<gene>
    <name evidence="5" type="ORF">BGW36DRAFT_432248</name>
</gene>
<evidence type="ECO:0000313" key="5">
    <source>
        <dbReference type="EMBL" id="KAH8690446.1"/>
    </source>
</evidence>
<accession>A0AAD4KFF4</accession>
<dbReference type="AlphaFoldDB" id="A0AAD4KFF4"/>
<proteinExistence type="predicted"/>
<name>A0AAD4KFF4_9EURO</name>
<reference evidence="5" key="1">
    <citation type="submission" date="2021-12" db="EMBL/GenBank/DDBJ databases">
        <title>Convergent genome expansion in fungi linked to evolution of root-endophyte symbiosis.</title>
        <authorList>
            <consortium name="DOE Joint Genome Institute"/>
            <person name="Ke Y.-H."/>
            <person name="Bonito G."/>
            <person name="Liao H.-L."/>
            <person name="Looney B."/>
            <person name="Rojas-Flechas A."/>
            <person name="Nash J."/>
            <person name="Hameed K."/>
            <person name="Schadt C."/>
            <person name="Martin F."/>
            <person name="Crous P.W."/>
            <person name="Miettinen O."/>
            <person name="Magnuson J.K."/>
            <person name="Labbe J."/>
            <person name="Jacobson D."/>
            <person name="Doktycz M.J."/>
            <person name="Veneault-Fourrey C."/>
            <person name="Kuo A."/>
            <person name="Mondo S."/>
            <person name="Calhoun S."/>
            <person name="Riley R."/>
            <person name="Ohm R."/>
            <person name="LaButti K."/>
            <person name="Andreopoulos B."/>
            <person name="Pangilinan J."/>
            <person name="Nolan M."/>
            <person name="Tritt A."/>
            <person name="Clum A."/>
            <person name="Lipzen A."/>
            <person name="Daum C."/>
            <person name="Barry K."/>
            <person name="Grigoriev I.V."/>
            <person name="Vilgalys R."/>
        </authorList>
    </citation>
    <scope>NUCLEOTIDE SEQUENCE</scope>
    <source>
        <strain evidence="5">PMI_201</strain>
    </source>
</reference>
<keyword evidence="2" id="KW-0808">Transferase</keyword>
<feature type="domain" description="Methyltransferase" evidence="4">
    <location>
        <begin position="39"/>
        <end position="129"/>
    </location>
</feature>
<evidence type="ECO:0000313" key="6">
    <source>
        <dbReference type="Proteomes" id="UP001201262"/>
    </source>
</evidence>
<dbReference type="SUPFAM" id="SSF53335">
    <property type="entry name" value="S-adenosyl-L-methionine-dependent methyltransferases"/>
    <property type="match status" value="1"/>
</dbReference>
<evidence type="ECO:0000256" key="1">
    <source>
        <dbReference type="ARBA" id="ARBA00022603"/>
    </source>
</evidence>
<dbReference type="InterPro" id="IPR029063">
    <property type="entry name" value="SAM-dependent_MTases_sf"/>
</dbReference>
<comment type="caution">
    <text evidence="5">The sequence shown here is derived from an EMBL/GenBank/DDBJ whole genome shotgun (WGS) entry which is preliminary data.</text>
</comment>
<dbReference type="InterPro" id="IPR051052">
    <property type="entry name" value="Diverse_substrate_MTase"/>
</dbReference>
<dbReference type="InterPro" id="IPR041698">
    <property type="entry name" value="Methyltransf_25"/>
</dbReference>
<keyword evidence="6" id="KW-1185">Reference proteome</keyword>
<dbReference type="RefSeq" id="XP_046066642.1">
    <property type="nucleotide sequence ID" value="XM_046221100.1"/>
</dbReference>
<evidence type="ECO:0000256" key="2">
    <source>
        <dbReference type="ARBA" id="ARBA00022679"/>
    </source>
</evidence>
<dbReference type="PANTHER" id="PTHR44942:SF4">
    <property type="entry name" value="METHYLTRANSFERASE TYPE 11 DOMAIN-CONTAINING PROTEIN"/>
    <property type="match status" value="1"/>
</dbReference>
<keyword evidence="1" id="KW-0489">Methyltransferase</keyword>
<dbReference type="GeneID" id="70251387"/>
<evidence type="ECO:0000256" key="3">
    <source>
        <dbReference type="ARBA" id="ARBA00022691"/>
    </source>
</evidence>
<protein>
    <recommendedName>
        <fullName evidence="4">Methyltransferase domain-containing protein</fullName>
    </recommendedName>
</protein>
<organism evidence="5 6">
    <name type="scientific">Talaromyces proteolyticus</name>
    <dbReference type="NCBI Taxonomy" id="1131652"/>
    <lineage>
        <taxon>Eukaryota</taxon>
        <taxon>Fungi</taxon>
        <taxon>Dikarya</taxon>
        <taxon>Ascomycota</taxon>
        <taxon>Pezizomycotina</taxon>
        <taxon>Eurotiomycetes</taxon>
        <taxon>Eurotiomycetidae</taxon>
        <taxon>Eurotiales</taxon>
        <taxon>Trichocomaceae</taxon>
        <taxon>Talaromyces</taxon>
        <taxon>Talaromyces sect. Bacilispori</taxon>
    </lineage>
</organism>
<dbReference type="EMBL" id="JAJTJA010000013">
    <property type="protein sequence ID" value="KAH8690446.1"/>
    <property type="molecule type" value="Genomic_DNA"/>
</dbReference>
<keyword evidence="3" id="KW-0949">S-adenosyl-L-methionine</keyword>
<dbReference type="CDD" id="cd02440">
    <property type="entry name" value="AdoMet_MTases"/>
    <property type="match status" value="1"/>
</dbReference>
<dbReference type="GO" id="GO:0032259">
    <property type="term" value="P:methylation"/>
    <property type="evidence" value="ECO:0007669"/>
    <property type="project" value="UniProtKB-KW"/>
</dbReference>
<dbReference type="Gene3D" id="3.40.50.150">
    <property type="entry name" value="Vaccinia Virus protein VP39"/>
    <property type="match status" value="1"/>
</dbReference>
<evidence type="ECO:0000259" key="4">
    <source>
        <dbReference type="Pfam" id="PF13649"/>
    </source>
</evidence>